<dbReference type="InterPro" id="IPR012495">
    <property type="entry name" value="TadE-like_dom"/>
</dbReference>
<evidence type="ECO:0000259" key="1">
    <source>
        <dbReference type="Pfam" id="PF07811"/>
    </source>
</evidence>
<sequence length="227" mass="24572">MVETLIVLPLAALLIFSIFEIALAYRAKSTLSRAAFETVRAGALNYASMASMNSQLAKSLIPLYVDGDAGVTSVGMAWAEAELLVRTGGARVSIISPTKEVFEAFKQETFVPDLNRNEWIIPNDNLTWRSTAQRSIGSGDESYQLNMQDANLLKAEVRLCHELLVPIVDDIIVATLAGLMTIGAVDIDPMFGQCNLAMSAVTGKSYIVLSANSIFRMQTPVLGNDLP</sequence>
<name>A0ABW4XSS3_9GAMM</name>
<organism evidence="2 3">
    <name type="scientific">Corallincola platygyrae</name>
    <dbReference type="NCBI Taxonomy" id="1193278"/>
    <lineage>
        <taxon>Bacteria</taxon>
        <taxon>Pseudomonadati</taxon>
        <taxon>Pseudomonadota</taxon>
        <taxon>Gammaproteobacteria</taxon>
        <taxon>Alteromonadales</taxon>
        <taxon>Psychromonadaceae</taxon>
        <taxon>Corallincola</taxon>
    </lineage>
</organism>
<feature type="domain" description="TadE-like" evidence="1">
    <location>
        <begin position="1"/>
        <end position="40"/>
    </location>
</feature>
<dbReference type="RefSeq" id="WP_345340494.1">
    <property type="nucleotide sequence ID" value="NZ_BAABLI010000015.1"/>
</dbReference>
<proteinExistence type="predicted"/>
<protein>
    <submittedName>
        <fullName evidence="2">TadE family protein</fullName>
    </submittedName>
</protein>
<evidence type="ECO:0000313" key="3">
    <source>
        <dbReference type="Proteomes" id="UP001597380"/>
    </source>
</evidence>
<dbReference type="Proteomes" id="UP001597380">
    <property type="component" value="Unassembled WGS sequence"/>
</dbReference>
<dbReference type="Pfam" id="PF07811">
    <property type="entry name" value="TadE"/>
    <property type="match status" value="1"/>
</dbReference>
<accession>A0ABW4XSS3</accession>
<keyword evidence="3" id="KW-1185">Reference proteome</keyword>
<dbReference type="EMBL" id="JBHUHT010000017">
    <property type="protein sequence ID" value="MFD2097333.1"/>
    <property type="molecule type" value="Genomic_DNA"/>
</dbReference>
<reference evidence="3" key="1">
    <citation type="journal article" date="2019" name="Int. J. Syst. Evol. Microbiol.">
        <title>The Global Catalogue of Microorganisms (GCM) 10K type strain sequencing project: providing services to taxonomists for standard genome sequencing and annotation.</title>
        <authorList>
            <consortium name="The Broad Institute Genomics Platform"/>
            <consortium name="The Broad Institute Genome Sequencing Center for Infectious Disease"/>
            <person name="Wu L."/>
            <person name="Ma J."/>
        </authorList>
    </citation>
    <scope>NUCLEOTIDE SEQUENCE [LARGE SCALE GENOMIC DNA]</scope>
    <source>
        <strain evidence="3">CGMCC 1.10992</strain>
    </source>
</reference>
<gene>
    <name evidence="2" type="ORF">ACFSJ3_15150</name>
</gene>
<comment type="caution">
    <text evidence="2">The sequence shown here is derived from an EMBL/GenBank/DDBJ whole genome shotgun (WGS) entry which is preliminary data.</text>
</comment>
<evidence type="ECO:0000313" key="2">
    <source>
        <dbReference type="EMBL" id="MFD2097333.1"/>
    </source>
</evidence>